<organism evidence="1 2">
    <name type="scientific">Zophobas morio</name>
    <dbReference type="NCBI Taxonomy" id="2755281"/>
    <lineage>
        <taxon>Eukaryota</taxon>
        <taxon>Metazoa</taxon>
        <taxon>Ecdysozoa</taxon>
        <taxon>Arthropoda</taxon>
        <taxon>Hexapoda</taxon>
        <taxon>Insecta</taxon>
        <taxon>Pterygota</taxon>
        <taxon>Neoptera</taxon>
        <taxon>Endopterygota</taxon>
        <taxon>Coleoptera</taxon>
        <taxon>Polyphaga</taxon>
        <taxon>Cucujiformia</taxon>
        <taxon>Tenebrionidae</taxon>
        <taxon>Zophobas</taxon>
    </lineage>
</organism>
<dbReference type="SUPFAM" id="SSF56219">
    <property type="entry name" value="DNase I-like"/>
    <property type="match status" value="1"/>
</dbReference>
<dbReference type="Gene3D" id="3.60.10.10">
    <property type="entry name" value="Endonuclease/exonuclease/phosphatase"/>
    <property type="match status" value="1"/>
</dbReference>
<dbReference type="EMBL" id="JALNTZ010000006">
    <property type="protein sequence ID" value="KAJ3648969.1"/>
    <property type="molecule type" value="Genomic_DNA"/>
</dbReference>
<dbReference type="AlphaFoldDB" id="A0AA38MAF2"/>
<dbReference type="Proteomes" id="UP001168821">
    <property type="component" value="Unassembled WGS sequence"/>
</dbReference>
<gene>
    <name evidence="1" type="ORF">Zmor_020734</name>
</gene>
<keyword evidence="2" id="KW-1185">Reference proteome</keyword>
<name>A0AA38MAF2_9CUCU</name>
<comment type="caution">
    <text evidence="1">The sequence shown here is derived from an EMBL/GenBank/DDBJ whole genome shotgun (WGS) entry which is preliminary data.</text>
</comment>
<accession>A0AA38MAF2</accession>
<reference evidence="1" key="1">
    <citation type="journal article" date="2023" name="G3 (Bethesda)">
        <title>Whole genome assemblies of Zophobas morio and Tenebrio molitor.</title>
        <authorList>
            <person name="Kaur S."/>
            <person name="Stinson S.A."/>
            <person name="diCenzo G.C."/>
        </authorList>
    </citation>
    <scope>NUCLEOTIDE SEQUENCE</scope>
    <source>
        <strain evidence="1">QUZm001</strain>
    </source>
</reference>
<sequence>MEEAARELQKYDIEILILQESRWSEEGSIENEHYIFYYSGKAKQGKNGTKFIIDKAPRTKIKKMKAANCRLSYITIDNKQANITVLNAYAPTEEAKEEEKKQS</sequence>
<evidence type="ECO:0000313" key="1">
    <source>
        <dbReference type="EMBL" id="KAJ3648969.1"/>
    </source>
</evidence>
<evidence type="ECO:0008006" key="3">
    <source>
        <dbReference type="Google" id="ProtNLM"/>
    </source>
</evidence>
<dbReference type="InterPro" id="IPR036691">
    <property type="entry name" value="Endo/exonu/phosph_ase_sf"/>
</dbReference>
<proteinExistence type="predicted"/>
<protein>
    <recommendedName>
        <fullName evidence="3">Craniofacial development protein 2</fullName>
    </recommendedName>
</protein>
<evidence type="ECO:0000313" key="2">
    <source>
        <dbReference type="Proteomes" id="UP001168821"/>
    </source>
</evidence>